<dbReference type="EMBL" id="MAYW01000020">
    <property type="protein sequence ID" value="ODS33733.1"/>
    <property type="molecule type" value="Genomic_DNA"/>
</dbReference>
<accession>A0A1E3XDP4</accession>
<gene>
    <name evidence="1" type="ORF">SCARUB_01090</name>
</gene>
<organism evidence="1 2">
    <name type="scientific">Candidatus Scalindua rubra</name>
    <dbReference type="NCBI Taxonomy" id="1872076"/>
    <lineage>
        <taxon>Bacteria</taxon>
        <taxon>Pseudomonadati</taxon>
        <taxon>Planctomycetota</taxon>
        <taxon>Candidatus Brocadiia</taxon>
        <taxon>Candidatus Brocadiales</taxon>
        <taxon>Candidatus Scalinduaceae</taxon>
        <taxon>Candidatus Scalindua</taxon>
    </lineage>
</organism>
<reference evidence="1 2" key="1">
    <citation type="submission" date="2016-07" db="EMBL/GenBank/DDBJ databases">
        <title>Draft genome of Scalindua rubra, obtained from a brine-seawater interface in the Red Sea, sheds light on salt adaptation in anammox bacteria.</title>
        <authorList>
            <person name="Speth D.R."/>
            <person name="Lagkouvardos I."/>
            <person name="Wang Y."/>
            <person name="Qian P.-Y."/>
            <person name="Dutilh B.E."/>
            <person name="Jetten M.S."/>
        </authorList>
    </citation>
    <scope>NUCLEOTIDE SEQUENCE [LARGE SCALE GENOMIC DNA]</scope>
    <source>
        <strain evidence="1">BSI-1</strain>
    </source>
</reference>
<dbReference type="Proteomes" id="UP000094056">
    <property type="component" value="Unassembled WGS sequence"/>
</dbReference>
<evidence type="ECO:0000313" key="2">
    <source>
        <dbReference type="Proteomes" id="UP000094056"/>
    </source>
</evidence>
<dbReference type="AlphaFoldDB" id="A0A1E3XDP4"/>
<sequence>MGGAIMTEITIKIPSDIKDILGEIDEPIYVEAIKGIVQKKLVQKKKKLEKLYKKIAIFESKYGMGYSNFSVNVPDTQKGHDDWIEWSYLQKMADELALNIKKLKLLLGK</sequence>
<name>A0A1E3XDP4_9BACT</name>
<proteinExistence type="predicted"/>
<protein>
    <submittedName>
        <fullName evidence="1">Uncharacterized protein</fullName>
    </submittedName>
</protein>
<evidence type="ECO:0000313" key="1">
    <source>
        <dbReference type="EMBL" id="ODS33733.1"/>
    </source>
</evidence>
<comment type="caution">
    <text evidence="1">The sequence shown here is derived from an EMBL/GenBank/DDBJ whole genome shotgun (WGS) entry which is preliminary data.</text>
</comment>